<dbReference type="EMBL" id="JACDTQ010000893">
    <property type="protein sequence ID" value="KAF5924783.1"/>
    <property type="molecule type" value="Genomic_DNA"/>
</dbReference>
<dbReference type="InterPro" id="IPR000504">
    <property type="entry name" value="RRM_dom"/>
</dbReference>
<dbReference type="Gene3D" id="3.30.70.330">
    <property type="match status" value="1"/>
</dbReference>
<dbReference type="PROSITE" id="PS50102">
    <property type="entry name" value="RRM"/>
    <property type="match status" value="1"/>
</dbReference>
<evidence type="ECO:0000256" key="7">
    <source>
        <dbReference type="SAM" id="MobiDB-lite"/>
    </source>
</evidence>
<dbReference type="InterPro" id="IPR035979">
    <property type="entry name" value="RBD_domain_sf"/>
</dbReference>
<feature type="compositionally biased region" description="Basic and acidic residues" evidence="7">
    <location>
        <begin position="151"/>
        <end position="162"/>
    </location>
</feature>
<evidence type="ECO:0000256" key="4">
    <source>
        <dbReference type="ARBA" id="ARBA00064744"/>
    </source>
</evidence>
<dbReference type="SMART" id="SM00360">
    <property type="entry name" value="RRM"/>
    <property type="match status" value="1"/>
</dbReference>
<dbReference type="AlphaFoldDB" id="A0A7J7F9Q4"/>
<dbReference type="Proteomes" id="UP000551758">
    <property type="component" value="Unassembled WGS sequence"/>
</dbReference>
<dbReference type="PANTHER" id="PTHR45880">
    <property type="entry name" value="RNA-BINDING MOTIF PROTEIN, X-LINKED 2"/>
    <property type="match status" value="1"/>
</dbReference>
<dbReference type="GO" id="GO:0000398">
    <property type="term" value="P:mRNA splicing, via spliceosome"/>
    <property type="evidence" value="ECO:0007669"/>
    <property type="project" value="InterPro"/>
</dbReference>
<accession>A0A7J7F9Q4</accession>
<name>A0A7J7F9Q4_DICBM</name>
<protein>
    <recommendedName>
        <fullName evidence="5">RNA-binding motif protein, X-linked 2</fullName>
    </recommendedName>
</protein>
<evidence type="ECO:0000259" key="8">
    <source>
        <dbReference type="PROSITE" id="PS50102"/>
    </source>
</evidence>
<dbReference type="InterPro" id="IPR051847">
    <property type="entry name" value="RNA_proc/Spliceosome_comp"/>
</dbReference>
<evidence type="ECO:0000256" key="6">
    <source>
        <dbReference type="PROSITE-ProRule" id="PRU00176"/>
    </source>
</evidence>
<evidence type="ECO:0000256" key="1">
    <source>
        <dbReference type="ARBA" id="ARBA00022884"/>
    </source>
</evidence>
<evidence type="ECO:0000313" key="10">
    <source>
        <dbReference type="Proteomes" id="UP000551758"/>
    </source>
</evidence>
<dbReference type="FunFam" id="3.30.70.330:FF:000218">
    <property type="entry name" value="RNA-binding motif protein, X-linked 2"/>
    <property type="match status" value="1"/>
</dbReference>
<feature type="compositionally biased region" description="Basic residues" evidence="7">
    <location>
        <begin position="163"/>
        <end position="187"/>
    </location>
</feature>
<comment type="caution">
    <text evidence="9">The sequence shown here is derived from an EMBL/GenBank/DDBJ whole genome shotgun (WGS) entry which is preliminary data.</text>
</comment>
<dbReference type="PANTHER" id="PTHR45880:SF1">
    <property type="entry name" value="RNA-BINDING MOTIF PROTEIN, X-LINKED 2"/>
    <property type="match status" value="1"/>
</dbReference>
<dbReference type="CDD" id="cd12411">
    <property type="entry name" value="RRM_ist3_like"/>
    <property type="match status" value="1"/>
</dbReference>
<comment type="similarity">
    <text evidence="3">Belongs to the IST3 family.</text>
</comment>
<feature type="region of interest" description="Disordered" evidence="7">
    <location>
        <begin position="135"/>
        <end position="202"/>
    </location>
</feature>
<dbReference type="Pfam" id="PF00076">
    <property type="entry name" value="RRM_1"/>
    <property type="match status" value="1"/>
</dbReference>
<keyword evidence="1 6" id="KW-0694">RNA-binding</keyword>
<dbReference type="InterPro" id="IPR012677">
    <property type="entry name" value="Nucleotide-bd_a/b_plait_sf"/>
</dbReference>
<evidence type="ECO:0000256" key="5">
    <source>
        <dbReference type="ARBA" id="ARBA00074390"/>
    </source>
</evidence>
<organism evidence="9 10">
    <name type="scientific">Diceros bicornis minor</name>
    <name type="common">South-central black rhinoceros</name>
    <dbReference type="NCBI Taxonomy" id="77932"/>
    <lineage>
        <taxon>Eukaryota</taxon>
        <taxon>Metazoa</taxon>
        <taxon>Chordata</taxon>
        <taxon>Craniata</taxon>
        <taxon>Vertebrata</taxon>
        <taxon>Euteleostomi</taxon>
        <taxon>Mammalia</taxon>
        <taxon>Eutheria</taxon>
        <taxon>Laurasiatheria</taxon>
        <taxon>Perissodactyla</taxon>
        <taxon>Rhinocerotidae</taxon>
        <taxon>Diceros</taxon>
    </lineage>
</organism>
<dbReference type="SUPFAM" id="SSF54928">
    <property type="entry name" value="RNA-binding domain, RBD"/>
    <property type="match status" value="1"/>
</dbReference>
<dbReference type="InterPro" id="IPR045844">
    <property type="entry name" value="RRM_Ist3-like"/>
</dbReference>
<gene>
    <name evidence="9" type="ORF">HPG69_006927</name>
</gene>
<dbReference type="GO" id="GO:0005686">
    <property type="term" value="C:U2 snRNP"/>
    <property type="evidence" value="ECO:0007669"/>
    <property type="project" value="TreeGrafter"/>
</dbReference>
<comment type="subunit">
    <text evidence="4">Part of the activated spliceosome B/catalytic step 1 spliceosome, one of the forms of the spliceosome which has a well-formed active site but still cannot catalyze the branching reaction and is composed of at least 52 proteins, the U2, U5 and U6 snRNAs and the pre-mRNA. Component of the minor spliceosome, which splices U12-type introns.</text>
</comment>
<reference evidence="9 10" key="1">
    <citation type="journal article" date="2020" name="Mol. Biol. Evol.">
        <title>Interspecific Gene Flow and the Evolution of Specialization in Black and White Rhinoceros.</title>
        <authorList>
            <person name="Moodley Y."/>
            <person name="Westbury M.V."/>
            <person name="Russo I.M."/>
            <person name="Gopalakrishnan S."/>
            <person name="Rakotoarivelo A."/>
            <person name="Olsen R.A."/>
            <person name="Prost S."/>
            <person name="Tunstall T."/>
            <person name="Ryder O.A."/>
            <person name="Dalen L."/>
            <person name="Bruford M.W."/>
        </authorList>
    </citation>
    <scope>NUCLEOTIDE SEQUENCE [LARGE SCALE GENOMIC DNA]</scope>
    <source>
        <strain evidence="9">SBR-YM</strain>
        <tissue evidence="9">Skin</tissue>
    </source>
</reference>
<sequence length="237" mass="27063">MNPLTKVKLVSELSEREAATAVTAKASWHSAYKASAWVFLGGLPYGLTEGDILCVFSQYGEIVNINLVRDRKTGESKGFCFVCYEDQRSTILAVDNFNGIQIKGRTIRVDHVSHYRPPRPAEARDAATRELWEKGCRPQTPSSSSSEGAEDEARSEQHEQEKRKRNKTKEKTAVLKRRRHRQSRHRPCQPEARLKWRRTPQAPVNKPSVFAFHLYKRKKTHDMNLAHVSEYGSTGKT</sequence>
<keyword evidence="10" id="KW-1185">Reference proteome</keyword>
<feature type="domain" description="RRM" evidence="8">
    <location>
        <begin position="36"/>
        <end position="114"/>
    </location>
</feature>
<dbReference type="GO" id="GO:0003723">
    <property type="term" value="F:RNA binding"/>
    <property type="evidence" value="ECO:0007669"/>
    <property type="project" value="UniProtKB-UniRule"/>
</dbReference>
<dbReference type="GO" id="GO:0071013">
    <property type="term" value="C:catalytic step 2 spliceosome"/>
    <property type="evidence" value="ECO:0007669"/>
    <property type="project" value="TreeGrafter"/>
</dbReference>
<evidence type="ECO:0000256" key="3">
    <source>
        <dbReference type="ARBA" id="ARBA00061455"/>
    </source>
</evidence>
<evidence type="ECO:0000256" key="2">
    <source>
        <dbReference type="ARBA" id="ARBA00053249"/>
    </source>
</evidence>
<dbReference type="GO" id="GO:0071011">
    <property type="term" value="C:precatalytic spliceosome"/>
    <property type="evidence" value="ECO:0007669"/>
    <property type="project" value="TreeGrafter"/>
</dbReference>
<evidence type="ECO:0000313" key="9">
    <source>
        <dbReference type="EMBL" id="KAF5924783.1"/>
    </source>
</evidence>
<proteinExistence type="inferred from homology"/>
<dbReference type="GO" id="GO:0005654">
    <property type="term" value="C:nucleoplasm"/>
    <property type="evidence" value="ECO:0007669"/>
    <property type="project" value="UniProtKB-ARBA"/>
</dbReference>
<comment type="function">
    <text evidence="2">Involved in pre-mRNA splicing as component of the activated spliceosome. As a component of the minor spliceosome, involved in the splicing of U12-type introns in pre-mRNAs.</text>
</comment>